<feature type="domain" description="Insertion element IS402-like" evidence="1">
    <location>
        <begin position="12"/>
        <end position="73"/>
    </location>
</feature>
<sequence>MAALAVRRRFDLTDEQWARLEPLLPGGKRPGRPSKWTKRQLIDGIRWWVRVGVPWRDVPGCYGSWQAVYGVFRGGAMAPGLRSWPGCRPVPTPPG</sequence>
<keyword evidence="3" id="KW-1185">Reference proteome</keyword>
<organism evidence="2 3">
    <name type="scientific">Thermomonospora echinospora</name>
    <dbReference type="NCBI Taxonomy" id="1992"/>
    <lineage>
        <taxon>Bacteria</taxon>
        <taxon>Bacillati</taxon>
        <taxon>Actinomycetota</taxon>
        <taxon>Actinomycetes</taxon>
        <taxon>Streptosporangiales</taxon>
        <taxon>Thermomonosporaceae</taxon>
        <taxon>Thermomonospora</taxon>
    </lineage>
</organism>
<reference evidence="3" key="1">
    <citation type="submission" date="2016-10" db="EMBL/GenBank/DDBJ databases">
        <authorList>
            <person name="Varghese N."/>
            <person name="Submissions S."/>
        </authorList>
    </citation>
    <scope>NUCLEOTIDE SEQUENCE [LARGE SCALE GENOMIC DNA]</scope>
    <source>
        <strain evidence="3">DSM 43163</strain>
    </source>
</reference>
<proteinExistence type="predicted"/>
<dbReference type="Proteomes" id="UP000236723">
    <property type="component" value="Unassembled WGS sequence"/>
</dbReference>
<protein>
    <submittedName>
        <fullName evidence="2">Putative transposase of IS4/5 family</fullName>
    </submittedName>
</protein>
<evidence type="ECO:0000313" key="2">
    <source>
        <dbReference type="EMBL" id="SEG94296.1"/>
    </source>
</evidence>
<evidence type="ECO:0000259" key="1">
    <source>
        <dbReference type="Pfam" id="PF13340"/>
    </source>
</evidence>
<dbReference type="EMBL" id="FNVO01000045">
    <property type="protein sequence ID" value="SEG94296.1"/>
    <property type="molecule type" value="Genomic_DNA"/>
</dbReference>
<dbReference type="PANTHER" id="PTHR46637:SF1">
    <property type="entry name" value="BLL5188 PROTEIN"/>
    <property type="match status" value="1"/>
</dbReference>
<name>A0A1H6EBJ5_9ACTN</name>
<gene>
    <name evidence="2" type="ORF">SAMN04489712_14519</name>
</gene>
<evidence type="ECO:0000313" key="3">
    <source>
        <dbReference type="Proteomes" id="UP000236723"/>
    </source>
</evidence>
<dbReference type="Pfam" id="PF13340">
    <property type="entry name" value="DUF4096"/>
    <property type="match status" value="1"/>
</dbReference>
<dbReference type="InterPro" id="IPR052909">
    <property type="entry name" value="Transposase_6_like"/>
</dbReference>
<accession>A0A1H6EBJ5</accession>
<dbReference type="InterPro" id="IPR025161">
    <property type="entry name" value="IS402-like_dom"/>
</dbReference>
<dbReference type="PANTHER" id="PTHR46637">
    <property type="entry name" value="TIS1421-TRANSPOSASE PROTEIN A"/>
    <property type="match status" value="1"/>
</dbReference>
<dbReference type="AlphaFoldDB" id="A0A1H6EBJ5"/>